<sequence>MNQLIQLLLENIYVVVIAAGFLLSLLSKARKSGRSPVRMPSFGGNPGSDSTRHHDRSDEAMEDHSDGMNRPQTWDQVPGENSAMASEYGARHERRPSPFQSGSASSYDGSSSRIKRGAAPASSSTEPKVEEPAFRMPERDELRKAIIMAEVLGPPRSKRPIRR</sequence>
<feature type="transmembrane region" description="Helical" evidence="2">
    <location>
        <begin position="12"/>
        <end position="29"/>
    </location>
</feature>
<keyword evidence="2" id="KW-0472">Membrane</keyword>
<keyword evidence="2" id="KW-0812">Transmembrane</keyword>
<proteinExistence type="predicted"/>
<feature type="compositionally biased region" description="Low complexity" evidence="1">
    <location>
        <begin position="101"/>
        <end position="112"/>
    </location>
</feature>
<reference evidence="3 4" key="1">
    <citation type="submission" date="2020-08" db="EMBL/GenBank/DDBJ databases">
        <title>Genomic Encyclopedia of Type Strains, Phase III (KMG-III): the genomes of soil and plant-associated and newly described type strains.</title>
        <authorList>
            <person name="Whitman W."/>
        </authorList>
    </citation>
    <scope>NUCLEOTIDE SEQUENCE [LARGE SCALE GENOMIC DNA]</scope>
    <source>
        <strain evidence="3 4">CECT 5862</strain>
    </source>
</reference>
<name>A0A7W5FLA3_9BACL</name>
<dbReference type="RefSeq" id="WP_183597679.1">
    <property type="nucleotide sequence ID" value="NZ_JACHXK010000002.1"/>
</dbReference>
<comment type="caution">
    <text evidence="3">The sequence shown here is derived from an EMBL/GenBank/DDBJ whole genome shotgun (WGS) entry which is preliminary data.</text>
</comment>
<dbReference type="AlphaFoldDB" id="A0A7W5FLA3"/>
<evidence type="ECO:0000256" key="1">
    <source>
        <dbReference type="SAM" id="MobiDB-lite"/>
    </source>
</evidence>
<protein>
    <submittedName>
        <fullName evidence="3">Uncharacterized protein</fullName>
    </submittedName>
</protein>
<evidence type="ECO:0000313" key="4">
    <source>
        <dbReference type="Proteomes" id="UP000570361"/>
    </source>
</evidence>
<evidence type="ECO:0000256" key="2">
    <source>
        <dbReference type="SAM" id="Phobius"/>
    </source>
</evidence>
<feature type="region of interest" description="Disordered" evidence="1">
    <location>
        <begin position="33"/>
        <end position="137"/>
    </location>
</feature>
<keyword evidence="2" id="KW-1133">Transmembrane helix</keyword>
<dbReference type="EMBL" id="JACHXK010000002">
    <property type="protein sequence ID" value="MBB3109000.1"/>
    <property type="molecule type" value="Genomic_DNA"/>
</dbReference>
<feature type="compositionally biased region" description="Basic and acidic residues" evidence="1">
    <location>
        <begin position="50"/>
        <end position="67"/>
    </location>
</feature>
<dbReference type="Proteomes" id="UP000570361">
    <property type="component" value="Unassembled WGS sequence"/>
</dbReference>
<feature type="compositionally biased region" description="Basic and acidic residues" evidence="1">
    <location>
        <begin position="127"/>
        <end position="137"/>
    </location>
</feature>
<gene>
    <name evidence="3" type="ORF">FHS18_001052</name>
</gene>
<organism evidence="3 4">
    <name type="scientific">Paenibacillus phyllosphaerae</name>
    <dbReference type="NCBI Taxonomy" id="274593"/>
    <lineage>
        <taxon>Bacteria</taxon>
        <taxon>Bacillati</taxon>
        <taxon>Bacillota</taxon>
        <taxon>Bacilli</taxon>
        <taxon>Bacillales</taxon>
        <taxon>Paenibacillaceae</taxon>
        <taxon>Paenibacillus</taxon>
    </lineage>
</organism>
<accession>A0A7W5FLA3</accession>
<keyword evidence="4" id="KW-1185">Reference proteome</keyword>
<evidence type="ECO:0000313" key="3">
    <source>
        <dbReference type="EMBL" id="MBB3109000.1"/>
    </source>
</evidence>